<dbReference type="OrthoDB" id="9815497at2"/>
<gene>
    <name evidence="1" type="ORF">C1880_03235</name>
</gene>
<evidence type="ECO:0000313" key="2">
    <source>
        <dbReference type="Proteomes" id="UP000253792"/>
    </source>
</evidence>
<accession>A0A369LDS0</accession>
<dbReference type="STRING" id="1034345.GCA_000236865_01097"/>
<dbReference type="EMBL" id="PPTP01000002">
    <property type="protein sequence ID" value="RDB56787.1"/>
    <property type="molecule type" value="Genomic_DNA"/>
</dbReference>
<evidence type="ECO:0000313" key="1">
    <source>
        <dbReference type="EMBL" id="RDB56787.1"/>
    </source>
</evidence>
<comment type="caution">
    <text evidence="1">The sequence shown here is derived from an EMBL/GenBank/DDBJ whole genome shotgun (WGS) entry which is preliminary data.</text>
</comment>
<sequence>MLAVIRGAGDIASAIALRLVRCGASVLMTEIGQPLTVRRTVAFSEAVRMGKAQVEGVTAVRARDASHALDLLSGEGVIPVLVDPACACVKDVAPDAVVDAVLAKRNLGTTMDMAPIVVGVGPGFTAGVDCHAVVETMRGHTLGRAYYEGSALPNTAVPGLVGGFAGERVLRAPCDGEFRGVATIGDHVEEGQVVAYAGDVPVVATLTGVLRGLIADGVQVRQGLKCGDVDPRDQSGYCGLVSDKGLAVAGGVLEAILHVGGTFSAR</sequence>
<name>A0A369LDS0_9ACTN</name>
<proteinExistence type="predicted"/>
<dbReference type="InterPro" id="IPR017695">
    <property type="entry name" value="Se-dep_Mo_hydrolase_YqeB"/>
</dbReference>
<dbReference type="NCBIfam" id="TIGR03309">
    <property type="entry name" value="matur_yqeB"/>
    <property type="match status" value="1"/>
</dbReference>
<dbReference type="RefSeq" id="WP_052297775.1">
    <property type="nucleotide sequence ID" value="NZ_CABKQR010000002.1"/>
</dbReference>
<protein>
    <submittedName>
        <fullName evidence="1">Molybdenum hydroxylase</fullName>
    </submittedName>
</protein>
<reference evidence="1 2" key="1">
    <citation type="journal article" date="2018" name="Elife">
        <title>Discovery and characterization of a prevalent human gut bacterial enzyme sufficient for the inactivation of a family of plant toxins.</title>
        <authorList>
            <person name="Koppel N."/>
            <person name="Bisanz J.E."/>
            <person name="Pandelia M.E."/>
            <person name="Turnbaugh P.J."/>
            <person name="Balskus E.P."/>
        </authorList>
    </citation>
    <scope>NUCLEOTIDE SEQUENCE [LARGE SCALE GENOMIC DNA]</scope>
    <source>
        <strain evidence="2">anaerobia AP69FAA</strain>
    </source>
</reference>
<dbReference type="AlphaFoldDB" id="A0A369LDS0"/>
<keyword evidence="2" id="KW-1185">Reference proteome</keyword>
<organism evidence="1 2">
    <name type="scientific">Senegalimassilia anaerobia</name>
    <dbReference type="NCBI Taxonomy" id="1473216"/>
    <lineage>
        <taxon>Bacteria</taxon>
        <taxon>Bacillati</taxon>
        <taxon>Actinomycetota</taxon>
        <taxon>Coriobacteriia</taxon>
        <taxon>Coriobacteriales</taxon>
        <taxon>Coriobacteriaceae</taxon>
        <taxon>Senegalimassilia</taxon>
    </lineage>
</organism>
<dbReference type="Proteomes" id="UP000253792">
    <property type="component" value="Unassembled WGS sequence"/>
</dbReference>
<dbReference type="GeneID" id="82935335"/>